<reference evidence="4 5" key="1">
    <citation type="submission" date="2019-11" db="EMBL/GenBank/DDBJ databases">
        <title>Streptococcus uberis isolated from clinical mastitis cases on a southeastern Queensland dairy.</title>
        <authorList>
            <person name="Workentine M.L."/>
            <person name="Price R."/>
            <person name="Olchowy T."/>
        </authorList>
    </citation>
    <scope>NUCLEOTIDE SEQUENCE [LARGE SCALE GENOMIC DNA]</scope>
    <source>
        <strain evidence="4 5">OLC4459-A17</strain>
    </source>
</reference>
<keyword evidence="2" id="KW-0238">DNA-binding</keyword>
<evidence type="ECO:0000313" key="5">
    <source>
        <dbReference type="Proteomes" id="UP000483839"/>
    </source>
</evidence>
<dbReference type="Pfam" id="PF00027">
    <property type="entry name" value="cNMP_binding"/>
    <property type="match status" value="1"/>
</dbReference>
<evidence type="ECO:0000256" key="2">
    <source>
        <dbReference type="ARBA" id="ARBA00023125"/>
    </source>
</evidence>
<dbReference type="SMART" id="SM00100">
    <property type="entry name" value="cNMP"/>
    <property type="match status" value="1"/>
</dbReference>
<dbReference type="AlphaFoldDB" id="A0A6L6G6W3"/>
<gene>
    <name evidence="4" type="ORF">GKS16_02800</name>
</gene>
<dbReference type="PROSITE" id="PS51063">
    <property type="entry name" value="HTH_CRP_2"/>
    <property type="match status" value="1"/>
</dbReference>
<dbReference type="InterPro" id="IPR018490">
    <property type="entry name" value="cNMP-bd_dom_sf"/>
</dbReference>
<dbReference type="EMBL" id="WLXI01000027">
    <property type="protein sequence ID" value="MTD01214.1"/>
    <property type="molecule type" value="Genomic_DNA"/>
</dbReference>
<sequence length="222" mass="25501">MKTISDTNLLNKLLKKHGLSHFFPSTVQKDLHLLLFQKNEAICLQDQDLDFIGYALEGAVKIVRRLPNGKEHVLETHARPSLIGDIELLTNQKAVTSVIALKSTYFIYLPLRDKKKLLKDPDFLYRIGQVLANNFYQQNVKSTQNMGYTVKERLARHILDQENNGVFGLELSLLADSFGTSYRHIHRVIQQLISQNIIERQAFKSYCITDFKSLEALALKEE</sequence>
<dbReference type="GO" id="GO:0003677">
    <property type="term" value="F:DNA binding"/>
    <property type="evidence" value="ECO:0007669"/>
    <property type="project" value="UniProtKB-KW"/>
</dbReference>
<dbReference type="CDD" id="cd00038">
    <property type="entry name" value="CAP_ED"/>
    <property type="match status" value="1"/>
</dbReference>
<dbReference type="Pfam" id="PF13545">
    <property type="entry name" value="HTH_Crp_2"/>
    <property type="match status" value="1"/>
</dbReference>
<dbReference type="Gene3D" id="2.60.120.10">
    <property type="entry name" value="Jelly Rolls"/>
    <property type="match status" value="1"/>
</dbReference>
<accession>A0A6L6G6W3</accession>
<dbReference type="InterPro" id="IPR036390">
    <property type="entry name" value="WH_DNA-bd_sf"/>
</dbReference>
<comment type="caution">
    <text evidence="4">The sequence shown here is derived from an EMBL/GenBank/DDBJ whole genome shotgun (WGS) entry which is preliminary data.</text>
</comment>
<dbReference type="InterPro" id="IPR000595">
    <property type="entry name" value="cNMP-bd_dom"/>
</dbReference>
<evidence type="ECO:0000313" key="4">
    <source>
        <dbReference type="EMBL" id="MTD01214.1"/>
    </source>
</evidence>
<organism evidence="4 5">
    <name type="scientific">Streptococcus uberis</name>
    <dbReference type="NCBI Taxonomy" id="1349"/>
    <lineage>
        <taxon>Bacteria</taxon>
        <taxon>Bacillati</taxon>
        <taxon>Bacillota</taxon>
        <taxon>Bacilli</taxon>
        <taxon>Lactobacillales</taxon>
        <taxon>Streptococcaceae</taxon>
        <taxon>Streptococcus</taxon>
    </lineage>
</organism>
<dbReference type="GO" id="GO:0006355">
    <property type="term" value="P:regulation of DNA-templated transcription"/>
    <property type="evidence" value="ECO:0007669"/>
    <property type="project" value="InterPro"/>
</dbReference>
<dbReference type="Proteomes" id="UP000483839">
    <property type="component" value="Unassembled WGS sequence"/>
</dbReference>
<dbReference type="RefSeq" id="WP_037593228.1">
    <property type="nucleotide sequence ID" value="NZ_JADFAW010000003.1"/>
</dbReference>
<keyword evidence="3" id="KW-0804">Transcription</keyword>
<dbReference type="PROSITE" id="PS50042">
    <property type="entry name" value="CNMP_BINDING_3"/>
    <property type="match status" value="1"/>
</dbReference>
<dbReference type="GeneID" id="93825557"/>
<dbReference type="SUPFAM" id="SSF46785">
    <property type="entry name" value="Winged helix' DNA-binding domain"/>
    <property type="match status" value="1"/>
</dbReference>
<dbReference type="SUPFAM" id="SSF51206">
    <property type="entry name" value="cAMP-binding domain-like"/>
    <property type="match status" value="1"/>
</dbReference>
<evidence type="ECO:0000256" key="1">
    <source>
        <dbReference type="ARBA" id="ARBA00023015"/>
    </source>
</evidence>
<name>A0A6L6G6W3_STRUB</name>
<dbReference type="InterPro" id="IPR014710">
    <property type="entry name" value="RmlC-like_jellyroll"/>
</dbReference>
<keyword evidence="1" id="KW-0805">Transcription regulation</keyword>
<proteinExistence type="predicted"/>
<evidence type="ECO:0000256" key="3">
    <source>
        <dbReference type="ARBA" id="ARBA00023163"/>
    </source>
</evidence>
<dbReference type="InterPro" id="IPR012318">
    <property type="entry name" value="HTH_CRP"/>
</dbReference>
<protein>
    <submittedName>
        <fullName evidence="4">Cyclic nucleotide-binding domain-containing protein</fullName>
    </submittedName>
</protein>